<organism evidence="1 2">
    <name type="scientific">Dendrolimus kikuchii</name>
    <dbReference type="NCBI Taxonomy" id="765133"/>
    <lineage>
        <taxon>Eukaryota</taxon>
        <taxon>Metazoa</taxon>
        <taxon>Ecdysozoa</taxon>
        <taxon>Arthropoda</taxon>
        <taxon>Hexapoda</taxon>
        <taxon>Insecta</taxon>
        <taxon>Pterygota</taxon>
        <taxon>Neoptera</taxon>
        <taxon>Endopterygota</taxon>
        <taxon>Lepidoptera</taxon>
        <taxon>Glossata</taxon>
        <taxon>Ditrysia</taxon>
        <taxon>Bombycoidea</taxon>
        <taxon>Lasiocampidae</taxon>
        <taxon>Dendrolimus</taxon>
    </lineage>
</organism>
<keyword evidence="2" id="KW-1185">Reference proteome</keyword>
<evidence type="ECO:0000313" key="2">
    <source>
        <dbReference type="Proteomes" id="UP000824533"/>
    </source>
</evidence>
<evidence type="ECO:0000313" key="1">
    <source>
        <dbReference type="EMBL" id="KAJ0177433.1"/>
    </source>
</evidence>
<accession>A0ACC1D1I3</accession>
<proteinExistence type="predicted"/>
<sequence length="329" mass="38719">MAPVTFPHAIGPVTEEEQQVLHKYYKSYDRPFVRVGPENYLMPGNYQDHATAIYNLEVRPDDIWIVTFTRAGTTWMQELAWLVANNLDYETSSATPISKRYAFVEFPSLTTEKRTGLLSIPPEQRATFDDFRNMPDMTSPRFLKSHLPLSGLPPTLLDTAKVIYVARDPRDVAVSFHFAHKLFRYFDDEVQFKEFWDLFKRDLILHSPIFPHIEEAWKKRQHPNLLFVFYEEMQNDLADVIDRVCKFLGKEYTAEQKQELAERLKFSVMKKSSTIKVPNETEENEKTFFRKGKSGNWVQYFDDKMKKEAEEYVAKNLLKTDMRFPTVNI</sequence>
<reference evidence="1 2" key="1">
    <citation type="journal article" date="2021" name="Front. Genet.">
        <title>Chromosome-Level Genome Assembly Reveals Significant Gene Expansion in the Toll and IMD Signaling Pathways of Dendrolimus kikuchii.</title>
        <authorList>
            <person name="Zhou J."/>
            <person name="Wu P."/>
            <person name="Xiong Z."/>
            <person name="Liu N."/>
            <person name="Zhao N."/>
            <person name="Ji M."/>
            <person name="Qiu Y."/>
            <person name="Yang B."/>
        </authorList>
    </citation>
    <scope>NUCLEOTIDE SEQUENCE [LARGE SCALE GENOMIC DNA]</scope>
    <source>
        <strain evidence="1">Ann1</strain>
    </source>
</reference>
<dbReference type="EMBL" id="CM034398">
    <property type="protein sequence ID" value="KAJ0177433.1"/>
    <property type="molecule type" value="Genomic_DNA"/>
</dbReference>
<protein>
    <submittedName>
        <fullName evidence="1">Uncharacterized protein</fullName>
    </submittedName>
</protein>
<comment type="caution">
    <text evidence="1">The sequence shown here is derived from an EMBL/GenBank/DDBJ whole genome shotgun (WGS) entry which is preliminary data.</text>
</comment>
<dbReference type="Proteomes" id="UP000824533">
    <property type="component" value="Linkage Group LG12"/>
</dbReference>
<gene>
    <name evidence="1" type="ORF">K1T71_007442</name>
</gene>
<name>A0ACC1D1I3_9NEOP</name>